<dbReference type="InterPro" id="IPR016186">
    <property type="entry name" value="C-type_lectin-like/link_sf"/>
</dbReference>
<organism evidence="26 27">
    <name type="scientific">Tetragonisca angustula</name>
    <dbReference type="NCBI Taxonomy" id="166442"/>
    <lineage>
        <taxon>Eukaryota</taxon>
        <taxon>Metazoa</taxon>
        <taxon>Ecdysozoa</taxon>
        <taxon>Arthropoda</taxon>
        <taxon>Hexapoda</taxon>
        <taxon>Insecta</taxon>
        <taxon>Pterygota</taxon>
        <taxon>Neoptera</taxon>
        <taxon>Endopterygota</taxon>
        <taxon>Hymenoptera</taxon>
        <taxon>Apocrita</taxon>
        <taxon>Aculeata</taxon>
        <taxon>Apoidea</taxon>
        <taxon>Anthophila</taxon>
        <taxon>Apidae</taxon>
        <taxon>Tetragonisca</taxon>
    </lineage>
</organism>
<keyword evidence="5" id="KW-0677">Repeat</keyword>
<dbReference type="PROSITE" id="PS50948">
    <property type="entry name" value="PAN"/>
    <property type="match status" value="1"/>
</dbReference>
<evidence type="ECO:0000256" key="2">
    <source>
        <dbReference type="ARBA" id="ARBA00022659"/>
    </source>
</evidence>
<keyword evidence="10" id="KW-0675">Receptor</keyword>
<feature type="domain" description="Kringle" evidence="21">
    <location>
        <begin position="1510"/>
        <end position="1592"/>
    </location>
</feature>
<comment type="caution">
    <text evidence="26">The sequence shown here is derived from an EMBL/GenBank/DDBJ whole genome shotgun (WGS) entry which is preliminary data.</text>
</comment>
<reference evidence="26 27" key="1">
    <citation type="submission" date="2024-05" db="EMBL/GenBank/DDBJ databases">
        <title>The nuclear and mitochondrial genome assemblies of Tetragonisca angustula (Apidae: Meliponini), a tiny yet remarkable pollinator in the Neotropics.</title>
        <authorList>
            <person name="Ferrari R."/>
            <person name="Ricardo P.C."/>
            <person name="Dias F.C."/>
            <person name="Araujo N.S."/>
            <person name="Soares D.O."/>
            <person name="Zhou Q.-S."/>
            <person name="Zhu C.-D."/>
            <person name="Coutinho L."/>
            <person name="Airas M.C."/>
            <person name="Batista T.M."/>
        </authorList>
    </citation>
    <scope>NUCLEOTIDE SEQUENCE [LARGE SCALE GENOMIC DNA]</scope>
    <source>
        <strain evidence="26">ASF017062</strain>
        <tissue evidence="26">Abdomen</tissue>
    </source>
</reference>
<feature type="disulfide bond" evidence="16">
    <location>
        <begin position="1988"/>
        <end position="1998"/>
    </location>
</feature>
<dbReference type="GO" id="GO:0004252">
    <property type="term" value="F:serine-type endopeptidase activity"/>
    <property type="evidence" value="ECO:0007669"/>
    <property type="project" value="InterPro"/>
</dbReference>
<dbReference type="PANTHER" id="PTHR48071">
    <property type="entry name" value="SRCR DOMAIN-CONTAINING PROTEIN"/>
    <property type="match status" value="1"/>
</dbReference>
<accession>A0AAW1A281</accession>
<feature type="disulfide bond" evidence="16">
    <location>
        <begin position="1312"/>
        <end position="1322"/>
    </location>
</feature>
<feature type="disulfide bond" evidence="15">
    <location>
        <begin position="1606"/>
        <end position="1618"/>
    </location>
</feature>
<evidence type="ECO:0000259" key="23">
    <source>
        <dbReference type="PROSITE" id="PS50287"/>
    </source>
</evidence>
<dbReference type="InterPro" id="IPR001254">
    <property type="entry name" value="Trypsin_dom"/>
</dbReference>
<feature type="region of interest" description="Disordered" evidence="18">
    <location>
        <begin position="875"/>
        <end position="897"/>
    </location>
</feature>
<evidence type="ECO:0000313" key="27">
    <source>
        <dbReference type="Proteomes" id="UP001432146"/>
    </source>
</evidence>
<evidence type="ECO:0000313" key="26">
    <source>
        <dbReference type="EMBL" id="KAK9302983.1"/>
    </source>
</evidence>
<keyword evidence="6 17" id="KW-0378">Hydrolase</keyword>
<feature type="domain" description="Peptidase S1" evidence="22">
    <location>
        <begin position="2067"/>
        <end position="2307"/>
    </location>
</feature>
<dbReference type="InterPro" id="IPR038178">
    <property type="entry name" value="Kringle_sf"/>
</dbReference>
<feature type="region of interest" description="Disordered" evidence="18">
    <location>
        <begin position="97"/>
        <end position="179"/>
    </location>
</feature>
<dbReference type="PROSITE" id="PS50287">
    <property type="entry name" value="SRCR_2"/>
    <property type="match status" value="3"/>
</dbReference>
<dbReference type="PROSITE" id="PS50940">
    <property type="entry name" value="CHIT_BIND_II"/>
    <property type="match status" value="3"/>
</dbReference>
<evidence type="ECO:0000259" key="21">
    <source>
        <dbReference type="PROSITE" id="PS50070"/>
    </source>
</evidence>
<sequence length="2313" mass="259930">MMSRYTDRFLVFTLAFLCLVVALAHAIYDPREVTTKPPKQREPVLPWYTPGRVDSSEDLSRSPKWQLDPDSPRKPIVIDAESKLKWSAWKRNQGSDIEQRTEILSGDSRNTTDFDQHAGSSLEYSGVPLEQQEDKGLPPSPDGFQKQKDKEKKQDASKGTNSQTVMKDDDQDDFYEGVPLDSKKSRKEKIYQSTKQKLTVARYDDERGVQCPEFDSTGQFVYPPDCQFFVNCWKGRAFVQPCAPGTLFNPDTLECDFPHKVKCYGREVADFPSDKHLDSSENREPLLSGSHQGYMEHGRPQEPRCPPHITGLIAHPSNCTKFLQCANGGTYIMDCAPGTVFNPSISVCDWPHNVRGCEDAVKSKEEVTTPLVPPDYYEDYGNLHHGKLQYSKPEQPRKVACPVGYTGLLPHPDTCKKFLQCESGGTFVMDCGPGTAFNPAISVCDWPYNVPSCNEDKPSRTQHPLASSTTATNKPWPSYHGSTDTRTWQHTHQHNHTSQGRYRPGYTRDHPNHPVTTGRPGTDWDSLRSTWIPSWKPNAWTTATPPYSQGWQSTNTNPHHGPSNEQHRHYDHDRWDHASGSGREHPQWHQNRYHHHYHRHHHYPHGPVRDSGENTETQQPVAPQTPASQGTETGGWHSSHGYQHEHRHYHYGGHSRPETVPSYPWDAVNSGQQTQQPVFDQTGDKPPTRRFDYPSNRDSTFEDGRANQGRELTPNRQEYGRTGPAFSAETGSDVYQSFGSGDSRFHVQNRTSWQPVPTGNSFAPGGWSQQGPEQAPNQNQDRNRQWDQGPSDVDDKFREWGSETNIYQSTANKQADSKLNAWPNIFLHGKGQHGSGAKTTLNNSTKLFYPNGIHVNLNGTRGHFITKELEIDQGHSKTKTYRSNDLRGSNEFDRNDGNVYVDSQTTNFDYIPSAVLQPPPISVVDRSEPENTRHAGSHRYPKNHWTSNWNSASSEDLNESGSHYNRVSVPSSNLQPPYPSLNWSPSFSPLVNFSETGNYSPSTNLQPPASNNTFPIGWQYPSVPSIELQPPFVEPTRRNKQNFTRPLGNFQPLSQLTPPNFVPNVTGQYPHVPSSNLEPPFEESSDRTNDSSDVSSATRRIAPNAQKLHQSNERPENETSTTTDSNVPVVWIENESSSSTDYPAVVEPDFDSEVDVLVAKSSWKPVLVFENRTQTTTTESSVIMKVNKKKADVDLFNIEAAPFEDEEPPFPSYYIPSVVDVDYSRKIASPTPISGQVIRLRGGSGPYVGYVEVQGTNPGWGIVCDSKYSWTLKEAHVVCRQLGYPSGAEAAWQGRDSRNGVPTWIAANSVSCQDRESKFQLCKFTHDQQCRVERDAVGVRCVQNRVAHCRKDETAHEGQCYHIAESENDLNHQEALDYCTRRQSRLLDITSQAENDFISEWVLQTRPEIASIMTSGVGFTTMNRTLWLWEDSSRAKFRFTKWWPGWMGDKKHPPIVDFRLACIVMKRKFPCHDRPDSICVADYFFWDAEDCAASGKGHSFICKRPYDDIGCIYGKGSQYAGTANVTASGKECLSWGDPKVAHSLEIHVLNRDVREKLKTHNYCRNPNSNRENKPWCFTGPRGEKERCDIPPCGNLGSPRSVSMGQCMPRHFECSPGECIPSTWVCDGEEDCTDGRDERSCVSYMDLYQKYSRHKLEGYDVQKWLHTSLKTCALRCKEADFTCRSFSHKADENICFLSDSNVGMTGSLKPNKEYDYYEMKDRSVDCKGMYVCENRKCINQSQVCNGKNDCNDRSDETICTVENLDYDIRLAGTENDYQGRVEVKILGVWGQVCDDGFGMIDADVICKELGFVLGALEVTPGGFFGNMDPPTRFMVDQLKCRGNETSLRECDFDGWGVHNCQPEEAVGVVCKTAVNTCQDGHWKCDKSPACIPTAFICDEVVDCPDGSDENSEHCDAPFEIRLVNGSSPLEGRVEVRHHGIWGTVCDDDFSVAAATVICRSLGYGGSATPKKDGYFGPGEGPIWLDEVFCHGNETQLYRCDHNHWGQHNCNHDEDAGVICTPGDVNDSELHLETVLRLPEKDINDILPANCGRRFKDFNEDEDLIFEKVVRGNVASKGSYPWQASIRVRGHSRSNHWCGAVIVSPLHVLTAAHCLEGYNKGTYFVRAGDYNTEVEEGTEIDADIEDYYIHEEFRKGHRMNNDIALVLLKRRGIPLGKDVMPICLPSEQAEYPPGLNCTISGFGSIETGKSTHSKDLRYGWIPLLDQSVCRAGHVYGEGAISDGMVCAGYLDEGIDTCDGDSGGPLVCLHNGAFTLYGLTSWGQHCGKANKPGVYVRVSHYRQWIDRKIKDSLAGR</sequence>
<dbReference type="InterPro" id="IPR016187">
    <property type="entry name" value="CTDL_fold"/>
</dbReference>
<dbReference type="FunFam" id="3.10.250.10:FF:000007">
    <property type="entry name" value="Soluble scavenger receptor cysteine-rich domain-containing protein SSC5D"/>
    <property type="match status" value="1"/>
</dbReference>
<keyword evidence="3 17" id="KW-0645">Protease</keyword>
<keyword evidence="1 14" id="KW-0420">Kringle</keyword>
<dbReference type="Gene3D" id="4.10.400.10">
    <property type="entry name" value="Low-density Lipoprotein Receptor"/>
    <property type="match status" value="3"/>
</dbReference>
<feature type="domain" description="Apple" evidence="25">
    <location>
        <begin position="1640"/>
        <end position="1720"/>
    </location>
</feature>
<dbReference type="CDD" id="cd00108">
    <property type="entry name" value="KR"/>
    <property type="match status" value="1"/>
</dbReference>
<dbReference type="Gene3D" id="2.40.20.10">
    <property type="entry name" value="Plasminogen Kringle 4"/>
    <property type="match status" value="1"/>
</dbReference>
<dbReference type="SUPFAM" id="SSF50494">
    <property type="entry name" value="Trypsin-like serine proteases"/>
    <property type="match status" value="1"/>
</dbReference>
<dbReference type="SUPFAM" id="SSF57414">
    <property type="entry name" value="Hairpin loop containing domain-like"/>
    <property type="match status" value="1"/>
</dbReference>
<dbReference type="GO" id="GO:0006508">
    <property type="term" value="P:proteolysis"/>
    <property type="evidence" value="ECO:0007669"/>
    <property type="project" value="UniProtKB-KW"/>
</dbReference>
<dbReference type="InterPro" id="IPR023415">
    <property type="entry name" value="LDLR_class-A_CS"/>
</dbReference>
<dbReference type="Pfam" id="PF00530">
    <property type="entry name" value="SRCR"/>
    <property type="match status" value="3"/>
</dbReference>
<dbReference type="GO" id="GO:0042381">
    <property type="term" value="P:hemolymph coagulation"/>
    <property type="evidence" value="ECO:0007669"/>
    <property type="project" value="UniProtKB-KW"/>
</dbReference>
<feature type="compositionally biased region" description="Polar residues" evidence="18">
    <location>
        <begin position="944"/>
        <end position="970"/>
    </location>
</feature>
<feature type="compositionally biased region" description="Polar residues" evidence="18">
    <location>
        <begin position="729"/>
        <end position="776"/>
    </location>
</feature>
<evidence type="ECO:0000256" key="18">
    <source>
        <dbReference type="SAM" id="MobiDB-lite"/>
    </source>
</evidence>
<dbReference type="SUPFAM" id="SSF57440">
    <property type="entry name" value="Kringle-like"/>
    <property type="match status" value="1"/>
</dbReference>
<dbReference type="SUPFAM" id="SSF57625">
    <property type="entry name" value="Invertebrate chitin-binding proteins"/>
    <property type="match status" value="3"/>
</dbReference>
<dbReference type="InterPro" id="IPR036055">
    <property type="entry name" value="LDL_receptor-like_sf"/>
</dbReference>
<dbReference type="InterPro" id="IPR036508">
    <property type="entry name" value="Chitin-bd_dom_sf"/>
</dbReference>
<feature type="region of interest" description="Disordered" evidence="18">
    <location>
        <begin position="455"/>
        <end position="525"/>
    </location>
</feature>
<comment type="catalytic activity">
    <reaction evidence="12">
        <text>Selective cleavage of 103-Arg-|-Ser-104 and 124-Ile-|-Ile-125 bonds in Limulus clotting factor B to form activated factor B. Cleavage of -Pro-Arg-|-Xaa- bonds in synthetic substrates.</text>
        <dbReference type="EC" id="3.4.21.84"/>
    </reaction>
</comment>
<gene>
    <name evidence="26" type="ORF">QLX08_005162</name>
</gene>
<dbReference type="GO" id="GO:0016020">
    <property type="term" value="C:membrane"/>
    <property type="evidence" value="ECO:0007669"/>
    <property type="project" value="InterPro"/>
</dbReference>
<feature type="compositionally biased region" description="Polar residues" evidence="18">
    <location>
        <begin position="543"/>
        <end position="558"/>
    </location>
</feature>
<evidence type="ECO:0000256" key="17">
    <source>
        <dbReference type="RuleBase" id="RU363034"/>
    </source>
</evidence>
<dbReference type="SMART" id="SM00130">
    <property type="entry name" value="KR"/>
    <property type="match status" value="1"/>
</dbReference>
<dbReference type="InterPro" id="IPR001190">
    <property type="entry name" value="SRCR"/>
</dbReference>
<evidence type="ECO:0000256" key="5">
    <source>
        <dbReference type="ARBA" id="ARBA00022737"/>
    </source>
</evidence>
<dbReference type="PROSITE" id="PS00420">
    <property type="entry name" value="SRCR_1"/>
    <property type="match status" value="1"/>
</dbReference>
<feature type="region of interest" description="Disordered" evidence="18">
    <location>
        <begin position="543"/>
        <end position="797"/>
    </location>
</feature>
<dbReference type="InterPro" id="IPR009003">
    <property type="entry name" value="Peptidase_S1_PA"/>
</dbReference>
<feature type="disulfide bond" evidence="15">
    <location>
        <begin position="1743"/>
        <end position="1758"/>
    </location>
</feature>
<dbReference type="InterPro" id="IPR003609">
    <property type="entry name" value="Pan_app"/>
</dbReference>
<dbReference type="PROSITE" id="PS50068">
    <property type="entry name" value="LDLRA_2"/>
    <property type="match status" value="3"/>
</dbReference>
<dbReference type="GO" id="GO:0005576">
    <property type="term" value="C:extracellular region"/>
    <property type="evidence" value="ECO:0007669"/>
    <property type="project" value="InterPro"/>
</dbReference>
<dbReference type="Gene3D" id="3.10.100.10">
    <property type="entry name" value="Mannose-Binding Protein A, subunit A"/>
    <property type="match status" value="1"/>
</dbReference>
<keyword evidence="2" id="KW-0768">Sushi</keyword>
<feature type="domain" description="C-type lectin" evidence="20">
    <location>
        <begin position="1356"/>
        <end position="1491"/>
    </location>
</feature>
<feature type="compositionally biased region" description="Basic residues" evidence="18">
    <location>
        <begin position="591"/>
        <end position="604"/>
    </location>
</feature>
<evidence type="ECO:0000256" key="10">
    <source>
        <dbReference type="ARBA" id="ARBA00023170"/>
    </source>
</evidence>
<feature type="chain" id="PRO_5043822209" description="limulus clotting factor C" evidence="19">
    <location>
        <begin position="27"/>
        <end position="2313"/>
    </location>
</feature>
<feature type="compositionally biased region" description="Basic and acidic residues" evidence="18">
    <location>
        <begin position="274"/>
        <end position="284"/>
    </location>
</feature>
<feature type="compositionally biased region" description="Basic and acidic residues" evidence="18">
    <location>
        <begin position="882"/>
        <end position="896"/>
    </location>
</feature>
<dbReference type="Gene3D" id="3.50.4.10">
    <property type="entry name" value="Hepatocyte Growth Factor"/>
    <property type="match status" value="1"/>
</dbReference>
<dbReference type="SMART" id="SM00192">
    <property type="entry name" value="LDLa"/>
    <property type="match status" value="3"/>
</dbReference>
<dbReference type="InterPro" id="IPR001304">
    <property type="entry name" value="C-type_lectin-like"/>
</dbReference>
<feature type="compositionally biased region" description="Polar residues" evidence="18">
    <location>
        <begin position="614"/>
        <end position="631"/>
    </location>
</feature>
<dbReference type="PROSITE" id="PS50070">
    <property type="entry name" value="KRINGLE_2"/>
    <property type="match status" value="1"/>
</dbReference>
<dbReference type="SUPFAM" id="SSF57424">
    <property type="entry name" value="LDL receptor-like module"/>
    <property type="match status" value="3"/>
</dbReference>
<comment type="caution">
    <text evidence="16">Lacks conserved residue(s) required for the propagation of feature annotation.</text>
</comment>
<evidence type="ECO:0000259" key="24">
    <source>
        <dbReference type="PROSITE" id="PS50940"/>
    </source>
</evidence>
<evidence type="ECO:0000256" key="14">
    <source>
        <dbReference type="PROSITE-ProRule" id="PRU00121"/>
    </source>
</evidence>
<dbReference type="Proteomes" id="UP001432146">
    <property type="component" value="Unassembled WGS sequence"/>
</dbReference>
<feature type="domain" description="Chitin-binding type-2" evidence="24">
    <location>
        <begin position="302"/>
        <end position="359"/>
    </location>
</feature>
<feature type="domain" description="Chitin-binding type-2" evidence="24">
    <location>
        <begin position="398"/>
        <end position="455"/>
    </location>
</feature>
<keyword evidence="4 19" id="KW-0732">Signal</keyword>
<dbReference type="SMART" id="SM00202">
    <property type="entry name" value="SR"/>
    <property type="match status" value="3"/>
</dbReference>
<dbReference type="SUPFAM" id="SSF56436">
    <property type="entry name" value="C-type lectin-like"/>
    <property type="match status" value="1"/>
</dbReference>
<feature type="disulfide bond" evidence="15">
    <location>
        <begin position="1613"/>
        <end position="1631"/>
    </location>
</feature>
<evidence type="ECO:0000256" key="13">
    <source>
        <dbReference type="ARBA" id="ARBA00066707"/>
    </source>
</evidence>
<dbReference type="CDD" id="cd01099">
    <property type="entry name" value="PAN_AP_HGF"/>
    <property type="match status" value="1"/>
</dbReference>
<feature type="signal peptide" evidence="19">
    <location>
        <begin position="1"/>
        <end position="26"/>
    </location>
</feature>
<dbReference type="PROSITE" id="PS00135">
    <property type="entry name" value="TRYPSIN_SER"/>
    <property type="match status" value="1"/>
</dbReference>
<evidence type="ECO:0000256" key="8">
    <source>
        <dbReference type="ARBA" id="ARBA00022825"/>
    </source>
</evidence>
<dbReference type="EMBL" id="JAWNGG020000085">
    <property type="protein sequence ID" value="KAK9302983.1"/>
    <property type="molecule type" value="Genomic_DNA"/>
</dbReference>
<evidence type="ECO:0000256" key="15">
    <source>
        <dbReference type="PROSITE-ProRule" id="PRU00124"/>
    </source>
</evidence>
<dbReference type="CDD" id="cd00112">
    <property type="entry name" value="LDLa"/>
    <property type="match status" value="3"/>
</dbReference>
<dbReference type="InterPro" id="IPR002557">
    <property type="entry name" value="Chitin-bd_dom"/>
</dbReference>
<dbReference type="PROSITE" id="PS00134">
    <property type="entry name" value="TRYPSIN_HIS"/>
    <property type="match status" value="1"/>
</dbReference>
<dbReference type="FunFam" id="2.40.10.10:FF:000120">
    <property type="entry name" value="Putative serine protease"/>
    <property type="match status" value="1"/>
</dbReference>
<feature type="domain" description="Chitin-binding type-2" evidence="24">
    <location>
        <begin position="208"/>
        <end position="265"/>
    </location>
</feature>
<dbReference type="InterPro" id="IPR013806">
    <property type="entry name" value="Kringle-like"/>
</dbReference>
<evidence type="ECO:0000259" key="22">
    <source>
        <dbReference type="PROSITE" id="PS50240"/>
    </source>
</evidence>
<keyword evidence="11" id="KW-0325">Glycoprotein</keyword>
<feature type="region of interest" description="Disordered" evidence="18">
    <location>
        <begin position="274"/>
        <end position="301"/>
    </location>
</feature>
<dbReference type="Gene3D" id="3.10.250.10">
    <property type="entry name" value="SRCR-like domain"/>
    <property type="match status" value="3"/>
</dbReference>
<evidence type="ECO:0000256" key="12">
    <source>
        <dbReference type="ARBA" id="ARBA00052079"/>
    </source>
</evidence>
<name>A0AAW1A281_9HYME</name>
<evidence type="ECO:0000256" key="1">
    <source>
        <dbReference type="ARBA" id="ARBA00022572"/>
    </source>
</evidence>
<dbReference type="Pfam" id="PF00089">
    <property type="entry name" value="Trypsin"/>
    <property type="match status" value="1"/>
</dbReference>
<dbReference type="EC" id="3.4.21.84" evidence="13"/>
<dbReference type="InterPro" id="IPR002172">
    <property type="entry name" value="LDrepeatLR_classA_rpt"/>
</dbReference>
<keyword evidence="7" id="KW-0353">Hemolymph clotting</keyword>
<dbReference type="SMART" id="SM00473">
    <property type="entry name" value="PAN_AP"/>
    <property type="match status" value="1"/>
</dbReference>
<feature type="compositionally biased region" description="Basic and acidic residues" evidence="18">
    <location>
        <begin position="565"/>
        <end position="587"/>
    </location>
</feature>
<dbReference type="GO" id="GO:0008061">
    <property type="term" value="F:chitin binding"/>
    <property type="evidence" value="ECO:0007669"/>
    <property type="project" value="InterPro"/>
</dbReference>
<dbReference type="InterPro" id="IPR018114">
    <property type="entry name" value="TRYPSIN_HIS"/>
</dbReference>
<keyword evidence="8 17" id="KW-0720">Serine protease</keyword>
<dbReference type="CDD" id="cd00037">
    <property type="entry name" value="CLECT"/>
    <property type="match status" value="1"/>
</dbReference>
<evidence type="ECO:0000259" key="20">
    <source>
        <dbReference type="PROSITE" id="PS50041"/>
    </source>
</evidence>
<dbReference type="FunFam" id="3.10.250.10:FF:000026">
    <property type="entry name" value="Tequila, isoform D"/>
    <property type="match status" value="1"/>
</dbReference>
<feature type="region of interest" description="Disordered" evidence="18">
    <location>
        <begin position="919"/>
        <end position="970"/>
    </location>
</feature>
<protein>
    <recommendedName>
        <fullName evidence="13">limulus clotting factor C</fullName>
        <ecNumber evidence="13">3.4.21.84</ecNumber>
    </recommendedName>
</protein>
<dbReference type="PROSITE" id="PS50240">
    <property type="entry name" value="TRYPSIN_DOM"/>
    <property type="match status" value="1"/>
</dbReference>
<dbReference type="Gene3D" id="2.40.10.10">
    <property type="entry name" value="Trypsin-like serine proteases"/>
    <property type="match status" value="1"/>
</dbReference>
<evidence type="ECO:0000256" key="3">
    <source>
        <dbReference type="ARBA" id="ARBA00022670"/>
    </source>
</evidence>
<dbReference type="Gene3D" id="2.170.140.10">
    <property type="entry name" value="Chitin binding domain"/>
    <property type="match status" value="3"/>
</dbReference>
<feature type="compositionally biased region" description="Polar residues" evidence="18">
    <location>
        <begin position="461"/>
        <end position="488"/>
    </location>
</feature>
<feature type="disulfide bond" evidence="16">
    <location>
        <begin position="1839"/>
        <end position="1849"/>
    </location>
</feature>
<dbReference type="PROSITE" id="PS50041">
    <property type="entry name" value="C_TYPE_LECTIN_2"/>
    <property type="match status" value="1"/>
</dbReference>
<feature type="compositionally biased region" description="Polar residues" evidence="18">
    <location>
        <begin position="1051"/>
        <end position="1077"/>
    </location>
</feature>
<dbReference type="Pfam" id="PF01607">
    <property type="entry name" value="CBM_14"/>
    <property type="match status" value="3"/>
</dbReference>
<dbReference type="CDD" id="cd00190">
    <property type="entry name" value="Tryp_SPc"/>
    <property type="match status" value="1"/>
</dbReference>
<feature type="domain" description="SRCR" evidence="23">
    <location>
        <begin position="1767"/>
        <end position="1870"/>
    </location>
</feature>
<dbReference type="InterPro" id="IPR000001">
    <property type="entry name" value="Kringle"/>
</dbReference>
<feature type="domain" description="SRCR" evidence="23">
    <location>
        <begin position="1238"/>
        <end position="1342"/>
    </location>
</feature>
<feature type="disulfide bond" evidence="16">
    <location>
        <begin position="1957"/>
        <end position="2018"/>
    </location>
</feature>
<evidence type="ECO:0000259" key="25">
    <source>
        <dbReference type="PROSITE" id="PS50948"/>
    </source>
</evidence>
<feature type="compositionally biased region" description="Polar residues" evidence="18">
    <location>
        <begin position="669"/>
        <end position="679"/>
    </location>
</feature>
<feature type="disulfide bond" evidence="16">
    <location>
        <begin position="1944"/>
        <end position="2008"/>
    </location>
</feature>
<evidence type="ECO:0000256" key="9">
    <source>
        <dbReference type="ARBA" id="ARBA00023157"/>
    </source>
</evidence>
<evidence type="ECO:0000256" key="16">
    <source>
        <dbReference type="PROSITE-ProRule" id="PRU00196"/>
    </source>
</evidence>
<feature type="compositionally biased region" description="Basic and acidic residues" evidence="18">
    <location>
        <begin position="145"/>
        <end position="156"/>
    </location>
</feature>
<dbReference type="PANTHER" id="PTHR48071:SF16">
    <property type="entry name" value="MACROPHAGE SCAVENGER RECEPTOR TYPES I AND II"/>
    <property type="match status" value="1"/>
</dbReference>
<feature type="region of interest" description="Disordered" evidence="18">
    <location>
        <begin position="1036"/>
        <end position="1127"/>
    </location>
</feature>
<feature type="disulfide bond" evidence="15">
    <location>
        <begin position="1625"/>
        <end position="1640"/>
    </location>
</feature>
<proteinExistence type="predicted"/>
<dbReference type="SMART" id="SM00494">
    <property type="entry name" value="ChtBD2"/>
    <property type="match status" value="3"/>
</dbReference>
<dbReference type="PRINTS" id="PR00261">
    <property type="entry name" value="LDLRECEPTOR"/>
</dbReference>
<dbReference type="SUPFAM" id="SSF56487">
    <property type="entry name" value="SRCR-like"/>
    <property type="match status" value="3"/>
</dbReference>
<keyword evidence="27" id="KW-1185">Reference proteome</keyword>
<dbReference type="PRINTS" id="PR00018">
    <property type="entry name" value="KRINGLE"/>
</dbReference>
<dbReference type="SMART" id="SM00034">
    <property type="entry name" value="CLECT"/>
    <property type="match status" value="1"/>
</dbReference>
<dbReference type="SMART" id="SM00020">
    <property type="entry name" value="Tryp_SPc"/>
    <property type="match status" value="1"/>
</dbReference>
<evidence type="ECO:0000256" key="7">
    <source>
        <dbReference type="ARBA" id="ARBA00022820"/>
    </source>
</evidence>
<feature type="region of interest" description="Disordered" evidence="18">
    <location>
        <begin position="34"/>
        <end position="74"/>
    </location>
</feature>
<dbReference type="Pfam" id="PF00051">
    <property type="entry name" value="Kringle"/>
    <property type="match status" value="1"/>
</dbReference>
<dbReference type="PRINTS" id="PR00258">
    <property type="entry name" value="SPERACTRCPTR"/>
</dbReference>
<evidence type="ECO:0000256" key="19">
    <source>
        <dbReference type="SAM" id="SignalP"/>
    </source>
</evidence>
<keyword evidence="9 16" id="KW-1015">Disulfide bond</keyword>
<evidence type="ECO:0000256" key="11">
    <source>
        <dbReference type="ARBA" id="ARBA00023180"/>
    </source>
</evidence>
<dbReference type="InterPro" id="IPR033116">
    <property type="entry name" value="TRYPSIN_SER"/>
</dbReference>
<feature type="compositionally biased region" description="Basic and acidic residues" evidence="18">
    <location>
        <begin position="682"/>
        <end position="692"/>
    </location>
</feature>
<dbReference type="InterPro" id="IPR036772">
    <property type="entry name" value="SRCR-like_dom_sf"/>
</dbReference>
<dbReference type="InterPro" id="IPR043504">
    <property type="entry name" value="Peptidase_S1_PA_chymotrypsin"/>
</dbReference>
<feature type="disulfide bond" evidence="15">
    <location>
        <begin position="1731"/>
        <end position="1749"/>
    </location>
</feature>
<dbReference type="Pfam" id="PF00057">
    <property type="entry name" value="Ldl_recept_a"/>
    <property type="match status" value="3"/>
</dbReference>
<dbReference type="Pfam" id="PF00024">
    <property type="entry name" value="PAN_1"/>
    <property type="match status" value="1"/>
</dbReference>
<evidence type="ECO:0000256" key="6">
    <source>
        <dbReference type="ARBA" id="ARBA00022801"/>
    </source>
</evidence>
<dbReference type="PROSITE" id="PS01209">
    <property type="entry name" value="LDLRA_1"/>
    <property type="match status" value="2"/>
</dbReference>
<evidence type="ECO:0000256" key="4">
    <source>
        <dbReference type="ARBA" id="ARBA00022729"/>
    </source>
</evidence>
<feature type="domain" description="SRCR" evidence="23">
    <location>
        <begin position="1919"/>
        <end position="2019"/>
    </location>
</feature>